<evidence type="ECO:0000256" key="1">
    <source>
        <dbReference type="SAM" id="Phobius"/>
    </source>
</evidence>
<name>A0A8S5NH73_9CAUD</name>
<accession>A0A8S5NH73</accession>
<proteinExistence type="predicted"/>
<organism evidence="2">
    <name type="scientific">Siphoviridae sp. ctgu013</name>
    <dbReference type="NCBI Taxonomy" id="2826421"/>
    <lineage>
        <taxon>Viruses</taxon>
        <taxon>Duplodnaviria</taxon>
        <taxon>Heunggongvirae</taxon>
        <taxon>Uroviricota</taxon>
        <taxon>Caudoviricetes</taxon>
    </lineage>
</organism>
<keyword evidence="1" id="KW-1133">Transmembrane helix</keyword>
<keyword evidence="1" id="KW-0812">Transmembrane</keyword>
<evidence type="ECO:0000313" key="2">
    <source>
        <dbReference type="EMBL" id="DAD94017.1"/>
    </source>
</evidence>
<protein>
    <submittedName>
        <fullName evidence="2">Uncharacterized protein</fullName>
    </submittedName>
</protein>
<keyword evidence="1" id="KW-0472">Membrane</keyword>
<dbReference type="EMBL" id="BK015171">
    <property type="protein sequence ID" value="DAD94017.1"/>
    <property type="molecule type" value="Genomic_DNA"/>
</dbReference>
<sequence>MKAMDKTKLAFVISIIAFILSLINLALALSK</sequence>
<reference evidence="2" key="1">
    <citation type="journal article" date="2021" name="Proc. Natl. Acad. Sci. U.S.A.">
        <title>A Catalog of Tens of Thousands of Viruses from Human Metagenomes Reveals Hidden Associations with Chronic Diseases.</title>
        <authorList>
            <person name="Tisza M.J."/>
            <person name="Buck C.B."/>
        </authorList>
    </citation>
    <scope>NUCLEOTIDE SEQUENCE</scope>
    <source>
        <strain evidence="2">Ctgu013</strain>
    </source>
</reference>
<feature type="transmembrane region" description="Helical" evidence="1">
    <location>
        <begin position="9"/>
        <end position="29"/>
    </location>
</feature>